<comment type="caution">
    <text evidence="5">The sequence shown here is derived from an EMBL/GenBank/DDBJ whole genome shotgun (WGS) entry which is preliminary data.</text>
</comment>
<dbReference type="SMART" id="SM00354">
    <property type="entry name" value="HTH_LACI"/>
    <property type="match status" value="1"/>
</dbReference>
<feature type="domain" description="HTH lacI-type" evidence="4">
    <location>
        <begin position="9"/>
        <end position="63"/>
    </location>
</feature>
<dbReference type="PANTHER" id="PTHR30146:SF144">
    <property type="entry name" value="LACI-FAMILY TRANSCRIPTION REGULATOR"/>
    <property type="match status" value="1"/>
</dbReference>
<dbReference type="RefSeq" id="WP_188504772.1">
    <property type="nucleotide sequence ID" value="NZ_BMER01000001.1"/>
</dbReference>
<keyword evidence="1" id="KW-0805">Transcription regulation</keyword>
<dbReference type="Pfam" id="PF00356">
    <property type="entry name" value="LacI"/>
    <property type="match status" value="1"/>
</dbReference>
<keyword evidence="3" id="KW-0804">Transcription</keyword>
<dbReference type="SUPFAM" id="SSF53822">
    <property type="entry name" value="Periplasmic binding protein-like I"/>
    <property type="match status" value="1"/>
</dbReference>
<dbReference type="PANTHER" id="PTHR30146">
    <property type="entry name" value="LACI-RELATED TRANSCRIPTIONAL REPRESSOR"/>
    <property type="match status" value="1"/>
</dbReference>
<dbReference type="InterPro" id="IPR028082">
    <property type="entry name" value="Peripla_BP_I"/>
</dbReference>
<dbReference type="GO" id="GO:0003700">
    <property type="term" value="F:DNA-binding transcription factor activity"/>
    <property type="evidence" value="ECO:0007669"/>
    <property type="project" value="TreeGrafter"/>
</dbReference>
<gene>
    <name evidence="5" type="ORF">GCM10007415_09570</name>
</gene>
<dbReference type="SUPFAM" id="SSF47413">
    <property type="entry name" value="lambda repressor-like DNA-binding domains"/>
    <property type="match status" value="1"/>
</dbReference>
<evidence type="ECO:0000259" key="4">
    <source>
        <dbReference type="PROSITE" id="PS50932"/>
    </source>
</evidence>
<accession>A0A917HI73</accession>
<keyword evidence="6" id="KW-1185">Reference proteome</keyword>
<name>A0A917HI73_9SPHI</name>
<dbReference type="CDD" id="cd01392">
    <property type="entry name" value="HTH_LacI"/>
    <property type="match status" value="1"/>
</dbReference>
<dbReference type="InterPro" id="IPR000843">
    <property type="entry name" value="HTH_LacI"/>
</dbReference>
<dbReference type="PROSITE" id="PS50932">
    <property type="entry name" value="HTH_LACI_2"/>
    <property type="match status" value="1"/>
</dbReference>
<dbReference type="CDD" id="cd06307">
    <property type="entry name" value="PBP1_sugar_binding"/>
    <property type="match status" value="1"/>
</dbReference>
<evidence type="ECO:0000313" key="5">
    <source>
        <dbReference type="EMBL" id="GGG79442.1"/>
    </source>
</evidence>
<dbReference type="EMBL" id="BMER01000001">
    <property type="protein sequence ID" value="GGG79442.1"/>
    <property type="molecule type" value="Genomic_DNA"/>
</dbReference>
<proteinExistence type="predicted"/>
<dbReference type="Pfam" id="PF13407">
    <property type="entry name" value="Peripla_BP_4"/>
    <property type="match status" value="1"/>
</dbReference>
<dbReference type="InterPro" id="IPR010982">
    <property type="entry name" value="Lambda_DNA-bd_dom_sf"/>
</dbReference>
<organism evidence="5 6">
    <name type="scientific">Parapedobacter pyrenivorans</name>
    <dbReference type="NCBI Taxonomy" id="1305674"/>
    <lineage>
        <taxon>Bacteria</taxon>
        <taxon>Pseudomonadati</taxon>
        <taxon>Bacteroidota</taxon>
        <taxon>Sphingobacteriia</taxon>
        <taxon>Sphingobacteriales</taxon>
        <taxon>Sphingobacteriaceae</taxon>
        <taxon>Parapedobacter</taxon>
    </lineage>
</organism>
<dbReference type="Proteomes" id="UP000660862">
    <property type="component" value="Unassembled WGS sequence"/>
</dbReference>
<dbReference type="Gene3D" id="3.40.50.2300">
    <property type="match status" value="2"/>
</dbReference>
<dbReference type="AlphaFoldDB" id="A0A917HI73"/>
<dbReference type="Gene3D" id="1.10.260.40">
    <property type="entry name" value="lambda repressor-like DNA-binding domains"/>
    <property type="match status" value="1"/>
</dbReference>
<reference evidence="5" key="1">
    <citation type="journal article" date="2014" name="Int. J. Syst. Evol. Microbiol.">
        <title>Complete genome sequence of Corynebacterium casei LMG S-19264T (=DSM 44701T), isolated from a smear-ripened cheese.</title>
        <authorList>
            <consortium name="US DOE Joint Genome Institute (JGI-PGF)"/>
            <person name="Walter F."/>
            <person name="Albersmeier A."/>
            <person name="Kalinowski J."/>
            <person name="Ruckert C."/>
        </authorList>
    </citation>
    <scope>NUCLEOTIDE SEQUENCE</scope>
    <source>
        <strain evidence="5">CGMCC 1.12195</strain>
    </source>
</reference>
<keyword evidence="2" id="KW-0238">DNA-binding</keyword>
<evidence type="ECO:0000256" key="3">
    <source>
        <dbReference type="ARBA" id="ARBA00023163"/>
    </source>
</evidence>
<evidence type="ECO:0000256" key="2">
    <source>
        <dbReference type="ARBA" id="ARBA00023125"/>
    </source>
</evidence>
<sequence length="360" mass="40490">MGSAKKRTIGIKDIARYAGVSTGPVDKILNNRGGVSKATEAKILKAIEELGYQPNIFASRLKSAKEYRIAVIMPYATHDIPYWGHHQQGFDAAMHELSPYGIELEALSFSQNNTLSFKDAVSKAILGNFQGILMVPVFHQDTERLLNATARKNIPVVFFDSNISGLGQLSFIGQHSRDSGYTAAEIMARCVPDQSKILIATIKKKDDNHLHFASREAGFISYFKEKSHRLITFENRVEDEQTIGKELLDIIQSTPALSGIFVTNDIHKLIRLLPASALDKLCLIGYDLIDANIEYLKKEHISFLISQQPQMQAYKGIRVLYEYLILKKKPSPEIFVPIDIITPTNIKYYNTIELRDAVQF</sequence>
<dbReference type="GO" id="GO:0000976">
    <property type="term" value="F:transcription cis-regulatory region binding"/>
    <property type="evidence" value="ECO:0007669"/>
    <property type="project" value="TreeGrafter"/>
</dbReference>
<evidence type="ECO:0000256" key="1">
    <source>
        <dbReference type="ARBA" id="ARBA00023015"/>
    </source>
</evidence>
<protein>
    <submittedName>
        <fullName evidence="5">LacI family transcriptional regulator</fullName>
    </submittedName>
</protein>
<reference evidence="5" key="2">
    <citation type="submission" date="2020-09" db="EMBL/GenBank/DDBJ databases">
        <authorList>
            <person name="Sun Q."/>
            <person name="Zhou Y."/>
        </authorList>
    </citation>
    <scope>NUCLEOTIDE SEQUENCE</scope>
    <source>
        <strain evidence="5">CGMCC 1.12195</strain>
    </source>
</reference>
<dbReference type="InterPro" id="IPR025997">
    <property type="entry name" value="SBP_2_dom"/>
</dbReference>
<evidence type="ECO:0000313" key="6">
    <source>
        <dbReference type="Proteomes" id="UP000660862"/>
    </source>
</evidence>